<proteinExistence type="predicted"/>
<accession>A0A8S5PC87</accession>
<evidence type="ECO:0000313" key="2">
    <source>
        <dbReference type="EMBL" id="DAE04221.1"/>
    </source>
</evidence>
<keyword evidence="1" id="KW-0472">Membrane</keyword>
<protein>
    <submittedName>
        <fullName evidence="2">Uncharacterized protein</fullName>
    </submittedName>
</protein>
<reference evidence="2" key="1">
    <citation type="journal article" date="2021" name="Proc. Natl. Acad. Sci. U.S.A.">
        <title>A Catalog of Tens of Thousands of Viruses from Human Metagenomes Reveals Hidden Associations with Chronic Diseases.</title>
        <authorList>
            <person name="Tisza M.J."/>
            <person name="Buck C.B."/>
        </authorList>
    </citation>
    <scope>NUCLEOTIDE SEQUENCE</scope>
    <source>
        <strain evidence="2">CtmpG14</strain>
    </source>
</reference>
<keyword evidence="1" id="KW-0812">Transmembrane</keyword>
<feature type="transmembrane region" description="Helical" evidence="1">
    <location>
        <begin position="21"/>
        <end position="38"/>
    </location>
</feature>
<name>A0A8S5PC87_9CAUD</name>
<evidence type="ECO:0000256" key="1">
    <source>
        <dbReference type="SAM" id="Phobius"/>
    </source>
</evidence>
<organism evidence="2">
    <name type="scientific">Siphoviridae sp. ctmpG14</name>
    <dbReference type="NCBI Taxonomy" id="2825654"/>
    <lineage>
        <taxon>Viruses</taxon>
        <taxon>Duplodnaviria</taxon>
        <taxon>Heunggongvirae</taxon>
        <taxon>Uroviricota</taxon>
        <taxon>Caudoviricetes</taxon>
    </lineage>
</organism>
<keyword evidence="1" id="KW-1133">Transmembrane helix</keyword>
<sequence length="49" mass="6028">MIRDFFLKLRCILTRRRLRRYLIWVLKVSIFMFGRAVVSRVLTYICDCS</sequence>
<dbReference type="EMBL" id="BK015384">
    <property type="protein sequence ID" value="DAE04221.1"/>
    <property type="molecule type" value="Genomic_DNA"/>
</dbReference>